<dbReference type="Proteomes" id="UP000255066">
    <property type="component" value="Unassembled WGS sequence"/>
</dbReference>
<dbReference type="STRING" id="28083.Lbir_3137"/>
<dbReference type="InterPro" id="IPR029026">
    <property type="entry name" value="tRNA_m1G_MTases_N"/>
</dbReference>
<dbReference type="Pfam" id="PF01746">
    <property type="entry name" value="tRNA_m1G_MT"/>
    <property type="match status" value="1"/>
</dbReference>
<keyword evidence="8 15" id="KW-0489">Methyltransferase</keyword>
<evidence type="ECO:0000256" key="13">
    <source>
        <dbReference type="ARBA" id="ARBA00033392"/>
    </source>
</evidence>
<dbReference type="AlphaFoldDB" id="A0A378IDL7"/>
<dbReference type="NCBIfam" id="TIGR00088">
    <property type="entry name" value="trmD"/>
    <property type="match status" value="1"/>
</dbReference>
<protein>
    <recommendedName>
        <fullName evidence="6 15">tRNA (guanine-N(1)-)-methyltransferase</fullName>
        <ecNumber evidence="5 15">2.1.1.228</ecNumber>
    </recommendedName>
    <alternativeName>
        <fullName evidence="12 15">M1G-methyltransferase</fullName>
    </alternativeName>
    <alternativeName>
        <fullName evidence="13 15">tRNA [GM37] methyltransferase</fullName>
    </alternativeName>
</protein>
<dbReference type="RefSeq" id="WP_058525118.1">
    <property type="nucleotide sequence ID" value="NZ_CAAAHV010000014.1"/>
</dbReference>
<dbReference type="InterPro" id="IPR023148">
    <property type="entry name" value="tRNA_m1G_MeTrfase_C_sf"/>
</dbReference>
<evidence type="ECO:0000313" key="19">
    <source>
        <dbReference type="EMBL" id="KTC66835.1"/>
    </source>
</evidence>
<evidence type="ECO:0000256" key="7">
    <source>
        <dbReference type="ARBA" id="ARBA00022490"/>
    </source>
</evidence>
<evidence type="ECO:0000313" key="21">
    <source>
        <dbReference type="Proteomes" id="UP000054735"/>
    </source>
</evidence>
<dbReference type="GO" id="GO:0005829">
    <property type="term" value="C:cytosol"/>
    <property type="evidence" value="ECO:0007669"/>
    <property type="project" value="TreeGrafter"/>
</dbReference>
<dbReference type="InterPro" id="IPR029028">
    <property type="entry name" value="Alpha/beta_knot_MTases"/>
</dbReference>
<evidence type="ECO:0000313" key="20">
    <source>
        <dbReference type="EMBL" id="STX32960.1"/>
    </source>
</evidence>
<evidence type="ECO:0000256" key="3">
    <source>
        <dbReference type="ARBA" id="ARBA00007630"/>
    </source>
</evidence>
<evidence type="ECO:0000313" key="22">
    <source>
        <dbReference type="Proteomes" id="UP000255066"/>
    </source>
</evidence>
<evidence type="ECO:0000256" key="4">
    <source>
        <dbReference type="ARBA" id="ARBA00011738"/>
    </source>
</evidence>
<dbReference type="PANTHER" id="PTHR46417">
    <property type="entry name" value="TRNA (GUANINE-N(1)-)-METHYLTRANSFERASE"/>
    <property type="match status" value="1"/>
</dbReference>
<accession>A0A378IDL7</accession>
<evidence type="ECO:0000256" key="15">
    <source>
        <dbReference type="HAMAP-Rule" id="MF_00605"/>
    </source>
</evidence>
<evidence type="ECO:0000256" key="17">
    <source>
        <dbReference type="RuleBase" id="RU003464"/>
    </source>
</evidence>
<comment type="function">
    <text evidence="1 15 17">Specifically methylates guanosine-37 in various tRNAs.</text>
</comment>
<dbReference type="EMBL" id="UGNW01000001">
    <property type="protein sequence ID" value="STX32960.1"/>
    <property type="molecule type" value="Genomic_DNA"/>
</dbReference>
<sequence length="248" mass="28108">MLHLGVISLLPEIFDSLSYGVTGRALEQGLARIDHWTPRDWANRPYRQIDDKPYGGGPGMVMMYEPLHAAIEHAKTILPSGFRTIYLSPQGRQIRQKDLNEIAAQKQSLLFIAGRYEGIDERIIQQHVDEEWTVGDFVMSGGELAAMIFIDAILRLLPGSLGHVDSAEQDSFMNGLLDCPHYTRPASVNGLDVPKVLLNGNHRDIERWRRKASLGNTWLKRPDLLEKIDLSDLDKELLSEFQNEHRNS</sequence>
<keyword evidence="10 15" id="KW-0949">S-adenosyl-L-methionine</keyword>
<comment type="subunit">
    <text evidence="4 15 17">Homodimer.</text>
</comment>
<dbReference type="FunFam" id="1.10.1270.20:FF:000001">
    <property type="entry name" value="tRNA (guanine-N(1)-)-methyltransferase"/>
    <property type="match status" value="1"/>
</dbReference>
<evidence type="ECO:0000259" key="18">
    <source>
        <dbReference type="Pfam" id="PF01746"/>
    </source>
</evidence>
<evidence type="ECO:0000256" key="2">
    <source>
        <dbReference type="ARBA" id="ARBA00004496"/>
    </source>
</evidence>
<comment type="catalytic activity">
    <reaction evidence="14 15 17">
        <text>guanosine(37) in tRNA + S-adenosyl-L-methionine = N(1)-methylguanosine(37) in tRNA + S-adenosyl-L-homocysteine + H(+)</text>
        <dbReference type="Rhea" id="RHEA:36899"/>
        <dbReference type="Rhea" id="RHEA-COMP:10145"/>
        <dbReference type="Rhea" id="RHEA-COMP:10147"/>
        <dbReference type="ChEBI" id="CHEBI:15378"/>
        <dbReference type="ChEBI" id="CHEBI:57856"/>
        <dbReference type="ChEBI" id="CHEBI:59789"/>
        <dbReference type="ChEBI" id="CHEBI:73542"/>
        <dbReference type="ChEBI" id="CHEBI:74269"/>
        <dbReference type="EC" id="2.1.1.228"/>
    </reaction>
</comment>
<dbReference type="SUPFAM" id="SSF75217">
    <property type="entry name" value="alpha/beta knot"/>
    <property type="match status" value="1"/>
</dbReference>
<dbReference type="EMBL" id="LNXT01000052">
    <property type="protein sequence ID" value="KTC66835.1"/>
    <property type="molecule type" value="Genomic_DNA"/>
</dbReference>
<dbReference type="NCBIfam" id="NF000648">
    <property type="entry name" value="PRK00026.1"/>
    <property type="match status" value="1"/>
</dbReference>
<dbReference type="PIRSF" id="PIRSF000386">
    <property type="entry name" value="tRNA_mtase"/>
    <property type="match status" value="1"/>
</dbReference>
<dbReference type="GO" id="GO:0002939">
    <property type="term" value="P:tRNA N1-guanine methylation"/>
    <property type="evidence" value="ECO:0007669"/>
    <property type="project" value="TreeGrafter"/>
</dbReference>
<evidence type="ECO:0000256" key="1">
    <source>
        <dbReference type="ARBA" id="ARBA00002634"/>
    </source>
</evidence>
<dbReference type="CDD" id="cd18080">
    <property type="entry name" value="TrmD-like"/>
    <property type="match status" value="1"/>
</dbReference>
<reference evidence="20 22" key="2">
    <citation type="submission" date="2018-06" db="EMBL/GenBank/DDBJ databases">
        <authorList>
            <consortium name="Pathogen Informatics"/>
            <person name="Doyle S."/>
        </authorList>
    </citation>
    <scope>NUCLEOTIDE SEQUENCE [LARGE SCALE GENOMIC DNA]</scope>
    <source>
        <strain evidence="20 22">NCTC12437</strain>
    </source>
</reference>
<evidence type="ECO:0000256" key="12">
    <source>
        <dbReference type="ARBA" id="ARBA00029736"/>
    </source>
</evidence>
<dbReference type="Gene3D" id="3.40.1280.10">
    <property type="match status" value="1"/>
</dbReference>
<evidence type="ECO:0000256" key="9">
    <source>
        <dbReference type="ARBA" id="ARBA00022679"/>
    </source>
</evidence>
<reference evidence="19 21" key="1">
    <citation type="submission" date="2015-11" db="EMBL/GenBank/DDBJ databases">
        <title>Genomic analysis of 38 Legionella species identifies large and diverse effector repertoires.</title>
        <authorList>
            <person name="Burstein D."/>
            <person name="Amaro F."/>
            <person name="Zusman T."/>
            <person name="Lifshitz Z."/>
            <person name="Cohen O."/>
            <person name="Gilbert J.A."/>
            <person name="Pupko T."/>
            <person name="Shuman H.A."/>
            <person name="Segal G."/>
        </authorList>
    </citation>
    <scope>NUCLEOTIDE SEQUENCE [LARGE SCALE GENOMIC DNA]</scope>
    <source>
        <strain evidence="19 21">CDC#1407-AL-14</strain>
    </source>
</reference>
<dbReference type="InterPro" id="IPR016009">
    <property type="entry name" value="tRNA_MeTrfase_TRMD/TRM10"/>
</dbReference>
<dbReference type="Gene3D" id="1.10.1270.20">
    <property type="entry name" value="tRNA(m1g37)methyltransferase, domain 2"/>
    <property type="match status" value="1"/>
</dbReference>
<comment type="subcellular location">
    <subcellularLocation>
        <location evidence="2 15 17">Cytoplasm</location>
    </subcellularLocation>
</comment>
<evidence type="ECO:0000256" key="10">
    <source>
        <dbReference type="ARBA" id="ARBA00022691"/>
    </source>
</evidence>
<feature type="domain" description="tRNA methyltransferase TRMD/TRM10-type" evidence="18">
    <location>
        <begin position="3"/>
        <end position="227"/>
    </location>
</feature>
<dbReference type="PANTHER" id="PTHR46417:SF1">
    <property type="entry name" value="TRNA (GUANINE-N(1)-)-METHYLTRANSFERASE"/>
    <property type="match status" value="1"/>
</dbReference>
<gene>
    <name evidence="15 20" type="primary">trmD</name>
    <name evidence="19" type="ORF">Lbir_3137</name>
    <name evidence="20" type="ORF">NCTC12437_02769</name>
</gene>
<comment type="similarity">
    <text evidence="3 15 17">Belongs to the RNA methyltransferase TrmD family.</text>
</comment>
<organism evidence="20 22">
    <name type="scientific">Legionella birminghamensis</name>
    <dbReference type="NCBI Taxonomy" id="28083"/>
    <lineage>
        <taxon>Bacteria</taxon>
        <taxon>Pseudomonadati</taxon>
        <taxon>Pseudomonadota</taxon>
        <taxon>Gammaproteobacteria</taxon>
        <taxon>Legionellales</taxon>
        <taxon>Legionellaceae</taxon>
        <taxon>Legionella</taxon>
    </lineage>
</organism>
<evidence type="ECO:0000256" key="14">
    <source>
        <dbReference type="ARBA" id="ARBA00047783"/>
    </source>
</evidence>
<dbReference type="OrthoDB" id="9807416at2"/>
<keyword evidence="11 15" id="KW-0819">tRNA processing</keyword>
<dbReference type="InterPro" id="IPR002649">
    <property type="entry name" value="tRNA_m1G_MeTrfase_TrmD"/>
</dbReference>
<feature type="binding site" evidence="15 16">
    <location>
        <position position="114"/>
    </location>
    <ligand>
        <name>S-adenosyl-L-methionine</name>
        <dbReference type="ChEBI" id="CHEBI:59789"/>
    </ligand>
</feature>
<dbReference type="Proteomes" id="UP000054735">
    <property type="component" value="Unassembled WGS sequence"/>
</dbReference>
<evidence type="ECO:0000256" key="6">
    <source>
        <dbReference type="ARBA" id="ARBA00014679"/>
    </source>
</evidence>
<evidence type="ECO:0000256" key="11">
    <source>
        <dbReference type="ARBA" id="ARBA00022694"/>
    </source>
</evidence>
<evidence type="ECO:0000256" key="8">
    <source>
        <dbReference type="ARBA" id="ARBA00022603"/>
    </source>
</evidence>
<proteinExistence type="inferred from homology"/>
<evidence type="ECO:0000256" key="5">
    <source>
        <dbReference type="ARBA" id="ARBA00012807"/>
    </source>
</evidence>
<name>A0A378IDL7_9GAMM</name>
<keyword evidence="9 15" id="KW-0808">Transferase</keyword>
<keyword evidence="21" id="KW-1185">Reference proteome</keyword>
<dbReference type="GO" id="GO:0052906">
    <property type="term" value="F:tRNA (guanine(37)-N1)-methyltransferase activity"/>
    <property type="evidence" value="ECO:0007669"/>
    <property type="project" value="UniProtKB-UniRule"/>
</dbReference>
<dbReference type="EC" id="2.1.1.228" evidence="5 15"/>
<feature type="binding site" evidence="15 16">
    <location>
        <begin position="134"/>
        <end position="139"/>
    </location>
    <ligand>
        <name>S-adenosyl-L-methionine</name>
        <dbReference type="ChEBI" id="CHEBI:59789"/>
    </ligand>
</feature>
<evidence type="ECO:0000256" key="16">
    <source>
        <dbReference type="PIRSR" id="PIRSR000386-1"/>
    </source>
</evidence>
<dbReference type="FunFam" id="3.40.1280.10:FF:000001">
    <property type="entry name" value="tRNA (guanine-N(1)-)-methyltransferase"/>
    <property type="match status" value="1"/>
</dbReference>
<keyword evidence="7 15" id="KW-0963">Cytoplasm</keyword>
<dbReference type="HAMAP" id="MF_00605">
    <property type="entry name" value="TrmD"/>
    <property type="match status" value="1"/>
</dbReference>